<dbReference type="PANTHER" id="PTHR43537">
    <property type="entry name" value="TRANSCRIPTIONAL REGULATOR, GNTR FAMILY"/>
    <property type="match status" value="1"/>
</dbReference>
<feature type="domain" description="HTH gntR-type" evidence="5">
    <location>
        <begin position="29"/>
        <end position="96"/>
    </location>
</feature>
<evidence type="ECO:0000256" key="2">
    <source>
        <dbReference type="ARBA" id="ARBA00023125"/>
    </source>
</evidence>
<protein>
    <submittedName>
        <fullName evidence="6">GntR family transcriptional regulator</fullName>
    </submittedName>
</protein>
<dbReference type="InterPro" id="IPR008920">
    <property type="entry name" value="TF_FadR/GntR_C"/>
</dbReference>
<dbReference type="Pfam" id="PF00392">
    <property type="entry name" value="GntR"/>
    <property type="match status" value="1"/>
</dbReference>
<dbReference type="Proteomes" id="UP001595711">
    <property type="component" value="Unassembled WGS sequence"/>
</dbReference>
<dbReference type="SMART" id="SM00895">
    <property type="entry name" value="FCD"/>
    <property type="match status" value="1"/>
</dbReference>
<sequence>MSLQDMPRQHAREHQNTARQQARDPAGAVDRTRRLADLIEEEIVLGWLQPRERLVEEDLAARFEVKRHIVREAIFELERIGLVERIPHKGAVVRMLQATEVAQIYSVREVIEGLAAEQIPLPADPALLAALSEIQARHSAAVAAGDPRAAFRANMHFHETLFGGCGNPYLAEAIRGFAQKVHAARSFTAADPEYLARSREEHQAMIEALRNGDRAALVDLCRSHLGPSRDAYLDVIRRRQQRR</sequence>
<dbReference type="InterPro" id="IPR036390">
    <property type="entry name" value="WH_DNA-bd_sf"/>
</dbReference>
<gene>
    <name evidence="6" type="ORF">ACFOOQ_07205</name>
</gene>
<feature type="region of interest" description="Disordered" evidence="4">
    <location>
        <begin position="1"/>
        <end position="28"/>
    </location>
</feature>
<evidence type="ECO:0000313" key="7">
    <source>
        <dbReference type="Proteomes" id="UP001595711"/>
    </source>
</evidence>
<dbReference type="InterPro" id="IPR036388">
    <property type="entry name" value="WH-like_DNA-bd_sf"/>
</dbReference>
<evidence type="ECO:0000313" key="6">
    <source>
        <dbReference type="EMBL" id="MFC3675323.1"/>
    </source>
</evidence>
<dbReference type="SUPFAM" id="SSF48008">
    <property type="entry name" value="GntR ligand-binding domain-like"/>
    <property type="match status" value="1"/>
</dbReference>
<evidence type="ECO:0000256" key="1">
    <source>
        <dbReference type="ARBA" id="ARBA00023015"/>
    </source>
</evidence>
<proteinExistence type="predicted"/>
<keyword evidence="1" id="KW-0805">Transcription regulation</keyword>
<organism evidence="6 7">
    <name type="scientific">Ferrovibrio xuzhouensis</name>
    <dbReference type="NCBI Taxonomy" id="1576914"/>
    <lineage>
        <taxon>Bacteria</taxon>
        <taxon>Pseudomonadati</taxon>
        <taxon>Pseudomonadota</taxon>
        <taxon>Alphaproteobacteria</taxon>
        <taxon>Rhodospirillales</taxon>
        <taxon>Rhodospirillaceae</taxon>
        <taxon>Ferrovibrio</taxon>
    </lineage>
</organism>
<dbReference type="Pfam" id="PF07729">
    <property type="entry name" value="FCD"/>
    <property type="match status" value="1"/>
</dbReference>
<keyword evidence="7" id="KW-1185">Reference proteome</keyword>
<dbReference type="EMBL" id="JBHRYJ010000001">
    <property type="protein sequence ID" value="MFC3675323.1"/>
    <property type="molecule type" value="Genomic_DNA"/>
</dbReference>
<dbReference type="CDD" id="cd07377">
    <property type="entry name" value="WHTH_GntR"/>
    <property type="match status" value="1"/>
</dbReference>
<feature type="compositionally biased region" description="Basic and acidic residues" evidence="4">
    <location>
        <begin position="7"/>
        <end position="16"/>
    </location>
</feature>
<name>A0ABV7VE35_9PROT</name>
<dbReference type="SMART" id="SM00345">
    <property type="entry name" value="HTH_GNTR"/>
    <property type="match status" value="1"/>
</dbReference>
<dbReference type="InterPro" id="IPR011711">
    <property type="entry name" value="GntR_C"/>
</dbReference>
<evidence type="ECO:0000256" key="3">
    <source>
        <dbReference type="ARBA" id="ARBA00023163"/>
    </source>
</evidence>
<evidence type="ECO:0000259" key="5">
    <source>
        <dbReference type="PROSITE" id="PS50949"/>
    </source>
</evidence>
<evidence type="ECO:0000256" key="4">
    <source>
        <dbReference type="SAM" id="MobiDB-lite"/>
    </source>
</evidence>
<keyword evidence="2" id="KW-0238">DNA-binding</keyword>
<accession>A0ABV7VE35</accession>
<keyword evidence="3" id="KW-0804">Transcription</keyword>
<comment type="caution">
    <text evidence="6">The sequence shown here is derived from an EMBL/GenBank/DDBJ whole genome shotgun (WGS) entry which is preliminary data.</text>
</comment>
<dbReference type="Gene3D" id="1.20.120.530">
    <property type="entry name" value="GntR ligand-binding domain-like"/>
    <property type="match status" value="1"/>
</dbReference>
<reference evidence="7" key="1">
    <citation type="journal article" date="2019" name="Int. J. Syst. Evol. Microbiol.">
        <title>The Global Catalogue of Microorganisms (GCM) 10K type strain sequencing project: providing services to taxonomists for standard genome sequencing and annotation.</title>
        <authorList>
            <consortium name="The Broad Institute Genomics Platform"/>
            <consortium name="The Broad Institute Genome Sequencing Center for Infectious Disease"/>
            <person name="Wu L."/>
            <person name="Ma J."/>
        </authorList>
    </citation>
    <scope>NUCLEOTIDE SEQUENCE [LARGE SCALE GENOMIC DNA]</scope>
    <source>
        <strain evidence="7">KCTC 42182</strain>
    </source>
</reference>
<dbReference type="RefSeq" id="WP_379723676.1">
    <property type="nucleotide sequence ID" value="NZ_JBHRYJ010000001.1"/>
</dbReference>
<dbReference type="PANTHER" id="PTHR43537:SF49">
    <property type="entry name" value="TRANSCRIPTIONAL REGULATORY PROTEIN"/>
    <property type="match status" value="1"/>
</dbReference>
<dbReference type="Gene3D" id="1.10.10.10">
    <property type="entry name" value="Winged helix-like DNA-binding domain superfamily/Winged helix DNA-binding domain"/>
    <property type="match status" value="1"/>
</dbReference>
<dbReference type="PROSITE" id="PS50949">
    <property type="entry name" value="HTH_GNTR"/>
    <property type="match status" value="1"/>
</dbReference>
<dbReference type="SUPFAM" id="SSF46785">
    <property type="entry name" value="Winged helix' DNA-binding domain"/>
    <property type="match status" value="1"/>
</dbReference>
<dbReference type="InterPro" id="IPR000524">
    <property type="entry name" value="Tscrpt_reg_HTH_GntR"/>
</dbReference>